<sequence>MDDEVATYIDAIPAEHRPLFDRLQNLILAQHPDSQVVLSYKIPTYTVGRRRLHVGAWKHGVSLYGWGADRAAGFLARHPDLKTSTGTIRLTPDAAASISDGDLRALISAALDA</sequence>
<dbReference type="SUPFAM" id="SSF159888">
    <property type="entry name" value="YdhG-like"/>
    <property type="match status" value="1"/>
</dbReference>
<organism evidence="3 4">
    <name type="scientific">Candidatus Aeolococcus gillhamiae</name>
    <dbReference type="NCBI Taxonomy" id="3127015"/>
    <lineage>
        <taxon>Bacteria</taxon>
        <taxon>Bacillati</taxon>
        <taxon>Candidatus Dormiibacterota</taxon>
        <taxon>Candidatus Dormibacteria</taxon>
        <taxon>Candidatus Aeolococcales</taxon>
        <taxon>Candidatus Aeolococcaceae</taxon>
        <taxon>Candidatus Aeolococcus</taxon>
    </lineage>
</organism>
<evidence type="ECO:0000313" key="5">
    <source>
        <dbReference type="Proteomes" id="UP000606991"/>
    </source>
</evidence>
<proteinExistence type="predicted"/>
<gene>
    <name evidence="3" type="ORF">DLM65_14170</name>
    <name evidence="2" type="ORF">JF886_03415</name>
</gene>
<comment type="caution">
    <text evidence="3">The sequence shown here is derived from an EMBL/GenBank/DDBJ whole genome shotgun (WGS) entry which is preliminary data.</text>
</comment>
<protein>
    <submittedName>
        <fullName evidence="3">DUF1801 domain-containing protein</fullName>
    </submittedName>
</protein>
<name>A0A2W5YYL0_9BACT</name>
<dbReference type="Gene3D" id="3.90.1150.200">
    <property type="match status" value="1"/>
</dbReference>
<accession>A0A934N2Q7</accession>
<reference evidence="3" key="2">
    <citation type="submission" date="2018-05" db="EMBL/GenBank/DDBJ databases">
        <authorList>
            <person name="Ferrari B."/>
        </authorList>
    </citation>
    <scope>NUCLEOTIDE SEQUENCE</scope>
    <source>
        <strain evidence="3">RRmetagenome_bin12</strain>
    </source>
</reference>
<dbReference type="AlphaFoldDB" id="A0A2W5YYL0"/>
<evidence type="ECO:0000313" key="4">
    <source>
        <dbReference type="Proteomes" id="UP000248724"/>
    </source>
</evidence>
<feature type="domain" description="YdhG-like" evidence="1">
    <location>
        <begin position="16"/>
        <end position="110"/>
    </location>
</feature>
<dbReference type="Proteomes" id="UP000248724">
    <property type="component" value="Unassembled WGS sequence"/>
</dbReference>
<evidence type="ECO:0000259" key="1">
    <source>
        <dbReference type="Pfam" id="PF08818"/>
    </source>
</evidence>
<dbReference type="InterPro" id="IPR014922">
    <property type="entry name" value="YdhG-like"/>
</dbReference>
<dbReference type="Proteomes" id="UP000606991">
    <property type="component" value="Unassembled WGS sequence"/>
</dbReference>
<dbReference type="EMBL" id="QHBU01000272">
    <property type="protein sequence ID" value="PZR78053.1"/>
    <property type="molecule type" value="Genomic_DNA"/>
</dbReference>
<accession>A0A2W5YYL0</accession>
<dbReference type="EMBL" id="JAEKNS010000040">
    <property type="protein sequence ID" value="MBJ7593901.1"/>
    <property type="molecule type" value="Genomic_DNA"/>
</dbReference>
<dbReference type="Pfam" id="PF08818">
    <property type="entry name" value="DUF1801"/>
    <property type="match status" value="1"/>
</dbReference>
<evidence type="ECO:0000313" key="2">
    <source>
        <dbReference type="EMBL" id="MBJ7593901.1"/>
    </source>
</evidence>
<evidence type="ECO:0000313" key="3">
    <source>
        <dbReference type="EMBL" id="PZR78053.1"/>
    </source>
</evidence>
<reference evidence="3 4" key="1">
    <citation type="journal article" date="2017" name="Nature">
        <title>Atmospheric trace gases support primary production in Antarctic desert surface soil.</title>
        <authorList>
            <person name="Ji M."/>
            <person name="Greening C."/>
            <person name="Vanwonterghem I."/>
            <person name="Carere C.R."/>
            <person name="Bay S.K."/>
            <person name="Steen J.A."/>
            <person name="Montgomery K."/>
            <person name="Lines T."/>
            <person name="Beardall J."/>
            <person name="van Dorst J."/>
            <person name="Snape I."/>
            <person name="Stott M.B."/>
            <person name="Hugenholtz P."/>
            <person name="Ferrari B.C."/>
        </authorList>
    </citation>
    <scope>NUCLEOTIDE SEQUENCE [LARGE SCALE GENOMIC DNA]</scope>
    <source>
        <strain evidence="3">RRmetagenome_bin12</strain>
    </source>
</reference>
<reference evidence="2 5" key="3">
    <citation type="submission" date="2020-10" db="EMBL/GenBank/DDBJ databases">
        <title>Ca. Dormibacterota MAGs.</title>
        <authorList>
            <person name="Montgomery K."/>
        </authorList>
    </citation>
    <scope>NUCLEOTIDE SEQUENCE [LARGE SCALE GENOMIC DNA]</scope>
    <source>
        <strain evidence="2">SC8812_S17_18</strain>
    </source>
</reference>